<dbReference type="AlphaFoldDB" id="A0A9W9YFQ4"/>
<dbReference type="EMBL" id="MU827779">
    <property type="protein sequence ID" value="KAJ7339417.1"/>
    <property type="molecule type" value="Genomic_DNA"/>
</dbReference>
<dbReference type="Pfam" id="PF00531">
    <property type="entry name" value="Death"/>
    <property type="match status" value="1"/>
</dbReference>
<dbReference type="SMART" id="SM00005">
    <property type="entry name" value="DEATH"/>
    <property type="match status" value="2"/>
</dbReference>
<comment type="caution">
    <text evidence="3">The sequence shown here is derived from an EMBL/GenBank/DDBJ whole genome shotgun (WGS) entry which is preliminary data.</text>
</comment>
<reference evidence="3" key="1">
    <citation type="submission" date="2023-01" db="EMBL/GenBank/DDBJ databases">
        <title>Genome assembly of the deep-sea coral Lophelia pertusa.</title>
        <authorList>
            <person name="Herrera S."/>
            <person name="Cordes E."/>
        </authorList>
    </citation>
    <scope>NUCLEOTIDE SEQUENCE</scope>
    <source>
        <strain evidence="3">USNM1676648</strain>
        <tissue evidence="3">Polyp</tissue>
    </source>
</reference>
<keyword evidence="4" id="KW-1185">Reference proteome</keyword>
<sequence length="509" mass="55780">MATALKSKGVKEVKEVAQERRKELESLPHGVRNVQINRKEQNSSDAAGVPANPNRADSGGGVIGNDQELNADAVVPPDNSDASCRNGDSVSGHGLHLNQEINPSISIAQGITEAPNGVTVSSNQEATVPDGGGGGGGAAVAAVAAAAVGDQEPIVPATATVPPFIIENVNLLSLTGPPIQEEAEDTVDDETGQQEEAVNSYDHLLVSVAINKDKFLEDKLACELDHTSHRVIKNFEHLACTKEVDAPHETRLRCKLNSENSCFLMLIDFLAVEKGDETVQDLIAALKAIGRHDVVKIITDVYPANSTETISDFAASDTNSELIKKMATKLDQQSRVIGYWINLGRKFGVSGEKLKEIEYGQFNPTLALMEYLYSKQADLTVGRFYEKIKEKLKRADVLKKLDPFLVEDSGKPMEDVIQLDSDVMRSICVCLNNQNRALNNWRHLANAFNVPKDIYKDFNPKEPKSPTNLLFEWIFANRIHLTVGQLCAALESIGRNDIVRDLRKYFEQR</sequence>
<evidence type="ECO:0000313" key="4">
    <source>
        <dbReference type="Proteomes" id="UP001163046"/>
    </source>
</evidence>
<name>A0A9W9YFQ4_9CNID</name>
<feature type="domain" description="Death" evidence="2">
    <location>
        <begin position="440"/>
        <end position="506"/>
    </location>
</feature>
<dbReference type="CDD" id="cd01670">
    <property type="entry name" value="Death"/>
    <property type="match status" value="1"/>
</dbReference>
<dbReference type="InterPro" id="IPR011029">
    <property type="entry name" value="DEATH-like_dom_sf"/>
</dbReference>
<evidence type="ECO:0000313" key="3">
    <source>
        <dbReference type="EMBL" id="KAJ7339417.1"/>
    </source>
</evidence>
<dbReference type="GO" id="GO:0007165">
    <property type="term" value="P:signal transduction"/>
    <property type="evidence" value="ECO:0007669"/>
    <property type="project" value="InterPro"/>
</dbReference>
<dbReference type="Proteomes" id="UP001163046">
    <property type="component" value="Unassembled WGS sequence"/>
</dbReference>
<protein>
    <recommendedName>
        <fullName evidence="2">Death domain-containing protein</fullName>
    </recommendedName>
</protein>
<dbReference type="PANTHER" id="PTHR14657">
    <property type="entry name" value="IGF-LIKE FAMILY RECEPTOR 1"/>
    <property type="match status" value="1"/>
</dbReference>
<dbReference type="InterPro" id="IPR000488">
    <property type="entry name" value="Death_dom"/>
</dbReference>
<dbReference type="OrthoDB" id="5988886at2759"/>
<feature type="region of interest" description="Disordered" evidence="1">
    <location>
        <begin position="1"/>
        <end position="66"/>
    </location>
</feature>
<dbReference type="PROSITE" id="PS50017">
    <property type="entry name" value="DEATH_DOMAIN"/>
    <property type="match status" value="1"/>
</dbReference>
<feature type="compositionally biased region" description="Basic and acidic residues" evidence="1">
    <location>
        <begin position="9"/>
        <end position="26"/>
    </location>
</feature>
<evidence type="ECO:0000259" key="2">
    <source>
        <dbReference type="PROSITE" id="PS50017"/>
    </source>
</evidence>
<proteinExistence type="predicted"/>
<dbReference type="SUPFAM" id="SSF47986">
    <property type="entry name" value="DEATH domain"/>
    <property type="match status" value="1"/>
</dbReference>
<dbReference type="InterPro" id="IPR042355">
    <property type="entry name" value="IGFLR1"/>
</dbReference>
<accession>A0A9W9YFQ4</accession>
<organism evidence="3 4">
    <name type="scientific">Desmophyllum pertusum</name>
    <dbReference type="NCBI Taxonomy" id="174260"/>
    <lineage>
        <taxon>Eukaryota</taxon>
        <taxon>Metazoa</taxon>
        <taxon>Cnidaria</taxon>
        <taxon>Anthozoa</taxon>
        <taxon>Hexacorallia</taxon>
        <taxon>Scleractinia</taxon>
        <taxon>Caryophylliina</taxon>
        <taxon>Caryophylliidae</taxon>
        <taxon>Desmophyllum</taxon>
    </lineage>
</organism>
<gene>
    <name evidence="3" type="ORF">OS493_005814</name>
</gene>
<evidence type="ECO:0000256" key="1">
    <source>
        <dbReference type="SAM" id="MobiDB-lite"/>
    </source>
</evidence>
<dbReference type="GO" id="GO:0005886">
    <property type="term" value="C:plasma membrane"/>
    <property type="evidence" value="ECO:0007669"/>
    <property type="project" value="TreeGrafter"/>
</dbReference>
<dbReference type="PANTHER" id="PTHR14657:SF2">
    <property type="entry name" value="IGF-LIKE FAMILY RECEPTOR 1"/>
    <property type="match status" value="1"/>
</dbReference>
<dbReference type="Gene3D" id="1.10.533.10">
    <property type="entry name" value="Death Domain, Fas"/>
    <property type="match status" value="3"/>
</dbReference>